<dbReference type="GO" id="GO:0003677">
    <property type="term" value="F:DNA binding"/>
    <property type="evidence" value="ECO:0007669"/>
    <property type="project" value="TreeGrafter"/>
</dbReference>
<dbReference type="PANTHER" id="PTHR18937">
    <property type="entry name" value="STRUCTURAL MAINTENANCE OF CHROMOSOMES SMC FAMILY MEMBER"/>
    <property type="match status" value="1"/>
</dbReference>
<keyword evidence="6" id="KW-0131">Cell cycle</keyword>
<dbReference type="Pfam" id="PF02463">
    <property type="entry name" value="SMC_N"/>
    <property type="match status" value="1"/>
</dbReference>
<dbReference type="Gene3D" id="3.40.50.300">
    <property type="entry name" value="P-loop containing nucleotide triphosphate hydrolases"/>
    <property type="match status" value="1"/>
</dbReference>
<evidence type="ECO:0000256" key="6">
    <source>
        <dbReference type="ARBA" id="ARBA00023306"/>
    </source>
</evidence>
<dbReference type="SUPFAM" id="SSF52540">
    <property type="entry name" value="P-loop containing nucleoside triphosphate hydrolases"/>
    <property type="match status" value="1"/>
</dbReference>
<keyword evidence="3" id="KW-0158">Chromosome</keyword>
<gene>
    <name evidence="9" type="primary">LOC109688846</name>
</gene>
<dbReference type="GO" id="GO:0005524">
    <property type="term" value="F:ATP binding"/>
    <property type="evidence" value="ECO:0007669"/>
    <property type="project" value="InterPro"/>
</dbReference>
<evidence type="ECO:0000313" key="9">
    <source>
        <dbReference type="RefSeq" id="XP_020023006.1"/>
    </source>
</evidence>
<dbReference type="GO" id="GO:0016887">
    <property type="term" value="F:ATP hydrolysis activity"/>
    <property type="evidence" value="ECO:0007669"/>
    <property type="project" value="InterPro"/>
</dbReference>
<evidence type="ECO:0000256" key="2">
    <source>
        <dbReference type="ARBA" id="ARBA00004286"/>
    </source>
</evidence>
<accession>A0A8B7UTM4</accession>
<evidence type="ECO:0000256" key="5">
    <source>
        <dbReference type="ARBA" id="ARBA00023254"/>
    </source>
</evidence>
<dbReference type="PANTHER" id="PTHR18937:SF147">
    <property type="entry name" value="STRUCTURAL MAINTENANCE OF CHROMOSOMES PROTEIN 1B"/>
    <property type="match status" value="1"/>
</dbReference>
<comment type="subcellular location">
    <subcellularLocation>
        <location evidence="2">Chromosome</location>
    </subcellularLocation>
    <subcellularLocation>
        <location evidence="1">Nucleus</location>
    </subcellularLocation>
</comment>
<dbReference type="OrthoDB" id="9644123at2759"/>
<keyword evidence="4" id="KW-0539">Nucleus</keyword>
<feature type="domain" description="RecF/RecN/SMC N-terminal" evidence="8">
    <location>
        <begin position="107"/>
        <end position="314"/>
    </location>
</feature>
<dbReference type="InterPro" id="IPR003395">
    <property type="entry name" value="RecF/RecN/SMC_N"/>
</dbReference>
<dbReference type="GO" id="GO:0007062">
    <property type="term" value="P:sister chromatid cohesion"/>
    <property type="evidence" value="ECO:0007669"/>
    <property type="project" value="InterPro"/>
</dbReference>
<evidence type="ECO:0000256" key="7">
    <source>
        <dbReference type="SAM" id="MobiDB-lite"/>
    </source>
</evidence>
<keyword evidence="5" id="KW-0469">Meiosis</keyword>
<evidence type="ECO:0000256" key="3">
    <source>
        <dbReference type="ARBA" id="ARBA00022454"/>
    </source>
</evidence>
<sequence length="365" mass="41452">MSFQSSSAWEVGKLQKEVVIIQTSLEQKQLEKHNMLLDCKVQDIEIILLLGSLDDIIEVEGSRLGTEAESTQATTDIYEKEAAIEIDYSPLRDDLKALQSDKEVEDHLTLLLQQVASQEDVLLKTAAPNLRALENLKIVRDKFQESTDAFEASRKEARMCRQEFEQVKKRRCDLFSQCFEHVSISIDHIYKKLCRNDSAQAFLSPENPEEPYLEGISYNCVAPGKRFMPMDNLSGGEKCVAALALLFAVHSFRPAPFFVLDEVDAALDNTNIGKVSSYIKEQTQEQFQMIIISLKEEFYSRADALIGIYPEHDECMFSRVLTLDLSQYPDTEGQESSRRHRESRHSSLIRKQSALEYPPALGAVT</sequence>
<dbReference type="InterPro" id="IPR027417">
    <property type="entry name" value="P-loop_NTPase"/>
</dbReference>
<dbReference type="GO" id="GO:0031981">
    <property type="term" value="C:nuclear lumen"/>
    <property type="evidence" value="ECO:0007669"/>
    <property type="project" value="UniProtKB-ARBA"/>
</dbReference>
<dbReference type="AlphaFoldDB" id="A0A8B7UTM4"/>
<dbReference type="RefSeq" id="XP_020023006.1">
    <property type="nucleotide sequence ID" value="XM_020167417.1"/>
</dbReference>
<evidence type="ECO:0000256" key="1">
    <source>
        <dbReference type="ARBA" id="ARBA00004123"/>
    </source>
</evidence>
<dbReference type="CDD" id="cd03275">
    <property type="entry name" value="ABC_SMC1_euk"/>
    <property type="match status" value="1"/>
</dbReference>
<reference evidence="9" key="1">
    <citation type="submission" date="2025-08" db="UniProtKB">
        <authorList>
            <consortium name="RefSeq"/>
        </authorList>
    </citation>
    <scope>IDENTIFICATION</scope>
    <source>
        <tissue evidence="9">Leukocyte</tissue>
    </source>
</reference>
<evidence type="ECO:0000256" key="4">
    <source>
        <dbReference type="ARBA" id="ARBA00023242"/>
    </source>
</evidence>
<dbReference type="GO" id="GO:0030893">
    <property type="term" value="C:meiotic cohesin complex"/>
    <property type="evidence" value="ECO:0007669"/>
    <property type="project" value="TreeGrafter"/>
</dbReference>
<dbReference type="InterPro" id="IPR028468">
    <property type="entry name" value="Smc1_ABC"/>
</dbReference>
<feature type="region of interest" description="Disordered" evidence="7">
    <location>
        <begin position="328"/>
        <end position="349"/>
    </location>
</feature>
<dbReference type="FunFam" id="3.40.50.300:FF:000562">
    <property type="entry name" value="Structural maintenance of chromosomes protein"/>
    <property type="match status" value="1"/>
</dbReference>
<evidence type="ECO:0000259" key="8">
    <source>
        <dbReference type="Pfam" id="PF02463"/>
    </source>
</evidence>
<organism evidence="9">
    <name type="scientific">Castor canadensis</name>
    <name type="common">American beaver</name>
    <dbReference type="NCBI Taxonomy" id="51338"/>
    <lineage>
        <taxon>Eukaryota</taxon>
        <taxon>Metazoa</taxon>
        <taxon>Chordata</taxon>
        <taxon>Craniata</taxon>
        <taxon>Vertebrata</taxon>
        <taxon>Euteleostomi</taxon>
        <taxon>Mammalia</taxon>
        <taxon>Eutheria</taxon>
        <taxon>Euarchontoglires</taxon>
        <taxon>Glires</taxon>
        <taxon>Rodentia</taxon>
        <taxon>Castorimorpha</taxon>
        <taxon>Castoridae</taxon>
        <taxon>Castor</taxon>
    </lineage>
</organism>
<protein>
    <submittedName>
        <fullName evidence="9">Structural maintenance of chromosomes protein 1B-like</fullName>
    </submittedName>
</protein>
<name>A0A8B7UTM4_CASCN</name>
<dbReference type="KEGG" id="ccan:109688846"/>
<proteinExistence type="predicted"/>